<evidence type="ECO:0000256" key="1">
    <source>
        <dbReference type="ARBA" id="ARBA00022574"/>
    </source>
</evidence>
<feature type="compositionally biased region" description="Polar residues" evidence="2">
    <location>
        <begin position="129"/>
        <end position="140"/>
    </location>
</feature>
<dbReference type="EMBL" id="NBNE01000354">
    <property type="protein sequence ID" value="OWZ20161.1"/>
    <property type="molecule type" value="Genomic_DNA"/>
</dbReference>
<reference evidence="4" key="1">
    <citation type="submission" date="2017-03" db="EMBL/GenBank/DDBJ databases">
        <title>Phytopthora megakarya and P. palmivora, two closely related causual agents of cacao black pod achieved similar genome size and gene model numbers by different mechanisms.</title>
        <authorList>
            <person name="Ali S."/>
            <person name="Shao J."/>
            <person name="Larry D.J."/>
            <person name="Kronmiller B."/>
            <person name="Shen D."/>
            <person name="Strem M.D."/>
            <person name="Melnick R.L."/>
            <person name="Guiltinan M.J."/>
            <person name="Tyler B.M."/>
            <person name="Meinhardt L.W."/>
            <person name="Bailey B.A."/>
        </authorList>
    </citation>
    <scope>NUCLEOTIDE SEQUENCE [LARGE SCALE GENOMIC DNA]</scope>
    <source>
        <strain evidence="4">zdho120</strain>
    </source>
</reference>
<dbReference type="PANTHER" id="PTHR46108:SF4">
    <property type="entry name" value="BLUE CHEESE"/>
    <property type="match status" value="1"/>
</dbReference>
<keyword evidence="4" id="KW-1185">Reference proteome</keyword>
<name>A0A225WRF5_9STRA</name>
<dbReference type="Proteomes" id="UP000198211">
    <property type="component" value="Unassembled WGS sequence"/>
</dbReference>
<protein>
    <submittedName>
        <fullName evidence="3">Uncharacterized protein</fullName>
    </submittedName>
</protein>
<sequence>METFRCELPNLIALTSEEYPLAAIFIRDCCCKALMSVSERNFNAGLAWYLLDCKVVAKTIERMTNYALATITTIQTADRALRLCIISTSNQSPHASSTTGIDNSAAEAAVSEALGLTRSGGISSDRGETSSPISPVSVLSNGEPDDGELEPLTASSEIFCLPTYDIRVGLRSVAYILERTYRFTLVLLDEFQISGGYALLLRLLDTCSEEEIPSLLDILMSLMPLGGRSSDSSETVERSNILGARNVHAFSTIRDLLLNYIAGSNSDTTVELSGETQCRNEHLILQLLTQVLHIYTSDYDNFVCLEPKTRTLALLLTKLPYISFFDAKVIILRIVEYVSCAAKPDDPLPHDILSVVCGLLIAYDPLTRSIDSNDVCADIVDPTAVLIPEILLRATEEEPTSTLSTLICECLIKVLRNSEANRYKHELSGFGLMDRGIYLWFGRVTACLTSVPETDMAMRHKILAVLKTHLNLFGDLMCSMLRHNPQECIRFRQGPMPNYLYAITDVLIVSDVLTTPFDMSIEQQICTNGVFSIFTELANLLRYTDNHECDAQVSSRVSSGVESDLIFMLELLQRFRGTLWRQMVVVCILMDMLKVGGLAIVPLWKSCQGYEILIALLSSLDLIESESPERVYQMMELLLQTLNLTLSSQCDGNSNVDYFKSIQGFSTVASCILTSGVIESTKRKAVLQRVFELISGDALQNEIRNGDAVQIIFRLLPDLPTIDAVESMTKLLSMFGCSTSASIVSNKAQAVNLINAGALEWINEPRLIAKLLQADDPLNRLLTEWIATVALEEDLRIPRLHDFLGLIGKTMPMLLSNQISVSKGIPGMGIVVETPETGLLFLQRVLRNPTIRHIPVGKTQSAGLMFLKVYRGWGML</sequence>
<evidence type="ECO:0000256" key="2">
    <source>
        <dbReference type="SAM" id="MobiDB-lite"/>
    </source>
</evidence>
<organism evidence="3 4">
    <name type="scientific">Phytophthora megakarya</name>
    <dbReference type="NCBI Taxonomy" id="4795"/>
    <lineage>
        <taxon>Eukaryota</taxon>
        <taxon>Sar</taxon>
        <taxon>Stramenopiles</taxon>
        <taxon>Oomycota</taxon>
        <taxon>Peronosporomycetes</taxon>
        <taxon>Peronosporales</taxon>
        <taxon>Peronosporaceae</taxon>
        <taxon>Phytophthora</taxon>
    </lineage>
</organism>
<dbReference type="OrthoDB" id="128186at2759"/>
<accession>A0A225WRF5</accession>
<keyword evidence="1" id="KW-0853">WD repeat</keyword>
<dbReference type="PANTHER" id="PTHR46108">
    <property type="entry name" value="BLUE CHEESE"/>
    <property type="match status" value="1"/>
</dbReference>
<dbReference type="AlphaFoldDB" id="A0A225WRF5"/>
<gene>
    <name evidence="3" type="ORF">PHMEG_0005464</name>
</gene>
<proteinExistence type="predicted"/>
<feature type="region of interest" description="Disordered" evidence="2">
    <location>
        <begin position="118"/>
        <end position="147"/>
    </location>
</feature>
<dbReference type="InterPro" id="IPR051944">
    <property type="entry name" value="BEACH_domain_protein"/>
</dbReference>
<evidence type="ECO:0000313" key="4">
    <source>
        <dbReference type="Proteomes" id="UP000198211"/>
    </source>
</evidence>
<evidence type="ECO:0000313" key="3">
    <source>
        <dbReference type="EMBL" id="OWZ20161.1"/>
    </source>
</evidence>
<comment type="caution">
    <text evidence="3">The sequence shown here is derived from an EMBL/GenBank/DDBJ whole genome shotgun (WGS) entry which is preliminary data.</text>
</comment>